<dbReference type="AlphaFoldDB" id="A0A3P3VNI0"/>
<name>A0A3P3VNI0_9GAMM</name>
<reference evidence="3 4" key="2">
    <citation type="submission" date="2018-12" db="EMBL/GenBank/DDBJ databases">
        <title>Simiduia agarivorans gen. nov., sp. nov., a marine, agarolytic bacterium isolated from shallow coastal water from Keelung, Taiwan.</title>
        <authorList>
            <person name="Shieh W.Y."/>
        </authorList>
    </citation>
    <scope>NUCLEOTIDE SEQUENCE [LARGE SCALE GENOMIC DNA]</scope>
    <source>
        <strain evidence="3 4">GTF-13</strain>
    </source>
</reference>
<evidence type="ECO:0000259" key="2">
    <source>
        <dbReference type="Pfam" id="PF16998"/>
    </source>
</evidence>
<keyword evidence="1" id="KW-0732">Signal</keyword>
<keyword evidence="4" id="KW-1185">Reference proteome</keyword>
<comment type="caution">
    <text evidence="3">The sequence shown here is derived from an EMBL/GenBank/DDBJ whole genome shotgun (WGS) entry which is preliminary data.</text>
</comment>
<accession>A0A3P3VNI0</accession>
<evidence type="ECO:0000256" key="1">
    <source>
        <dbReference type="SAM" id="SignalP"/>
    </source>
</evidence>
<dbReference type="Proteomes" id="UP000280792">
    <property type="component" value="Unassembled WGS sequence"/>
</dbReference>
<organism evidence="3 4">
    <name type="scientific">Aestuariirhabdus litorea</name>
    <dbReference type="NCBI Taxonomy" id="2528527"/>
    <lineage>
        <taxon>Bacteria</taxon>
        <taxon>Pseudomonadati</taxon>
        <taxon>Pseudomonadota</taxon>
        <taxon>Gammaproteobacteria</taxon>
        <taxon>Oceanospirillales</taxon>
        <taxon>Aestuariirhabdaceae</taxon>
        <taxon>Aestuariirhabdus</taxon>
    </lineage>
</organism>
<protein>
    <recommendedName>
        <fullName evidence="2">Surface antigen domain-containing protein</fullName>
    </recommendedName>
</protein>
<proteinExistence type="predicted"/>
<evidence type="ECO:0000313" key="3">
    <source>
        <dbReference type="EMBL" id="RRJ84311.1"/>
    </source>
</evidence>
<dbReference type="PROSITE" id="PS51257">
    <property type="entry name" value="PROKAR_LIPOPROTEIN"/>
    <property type="match status" value="1"/>
</dbReference>
<feature type="chain" id="PRO_5018226665" description="Surface antigen domain-containing protein" evidence="1">
    <location>
        <begin position="25"/>
        <end position="125"/>
    </location>
</feature>
<feature type="domain" description="Surface antigen" evidence="2">
    <location>
        <begin position="36"/>
        <end position="121"/>
    </location>
</feature>
<evidence type="ECO:0000313" key="4">
    <source>
        <dbReference type="Proteomes" id="UP000280792"/>
    </source>
</evidence>
<gene>
    <name evidence="3" type="ORF">D0544_04170</name>
</gene>
<sequence length="125" mass="13951">MMVSKLPANLLVVGVFSLTLSACSSVPSRSVSTPLYKMLTEQDTNLADDAARYALENLKTGTQLGWHNPESGNSGKVTPTATWFVEERDQYCRSYEEVIRIGKREQRYNDIACRNERGVWVSASS</sequence>
<dbReference type="Pfam" id="PF16998">
    <property type="entry name" value="17kDa_Anti_2"/>
    <property type="match status" value="1"/>
</dbReference>
<dbReference type="EMBL" id="QWEZ01000001">
    <property type="protein sequence ID" value="RRJ84311.1"/>
    <property type="molecule type" value="Genomic_DNA"/>
</dbReference>
<dbReference type="InterPro" id="IPR032635">
    <property type="entry name" value="Anti_2"/>
</dbReference>
<feature type="signal peptide" evidence="1">
    <location>
        <begin position="1"/>
        <end position="24"/>
    </location>
</feature>
<reference evidence="3 4" key="1">
    <citation type="submission" date="2018-08" db="EMBL/GenBank/DDBJ databases">
        <authorList>
            <person name="Khan S.A."/>
        </authorList>
    </citation>
    <scope>NUCLEOTIDE SEQUENCE [LARGE SCALE GENOMIC DNA]</scope>
    <source>
        <strain evidence="3 4">GTF-13</strain>
    </source>
</reference>